<dbReference type="OrthoDB" id="5984008at2759"/>
<sequence length="512" mass="53625">MRPLAVFSWLIAAVAASKRPCPEVMHVGGLAFPLSGKPRGPAGRRLQEDAAGGVLIPNRSAPTEMLIGTKSAFPFSFAVNSSASPGFATDSAGQLKFSGFAWELFDRFLFPIASRFGSNFSTYRIVKFENNDQILRAVASGMIDAGHAAITKTPEREALVDFTTSWFDTGLSIMTRTSTGIPVDQAVATLTTATGVITSVVALVASAVLAMSIALFVLERAVPGPRPVMRKGCCSGIKDSGVLIMLLLAHVPVRIPSGMLSRPVAAMCSVSSSVLTIVVTAIATVALQSATNAADVTGIADLAGKSLLVPVASTAATFLDRNFLGAHVTPTATIDEALDRFRGGEGDAILYDEPVLAAFIGEDVKVSGSKRFTLVGGTFELQQYGIAISPDLGLSVRKAFNRAILSVYGTAEMDTLREHWFHTGAEAGSMPAATPSSITDFLAENFITISIIVGAVVGTALFAGLAAFCIRSTHTMWQSGSFSYRLPAAATVFGTAAAAWASAYRAARRQGP</sequence>
<gene>
    <name evidence="14" type="ORF">FNF27_00332</name>
</gene>
<evidence type="ECO:0000313" key="14">
    <source>
        <dbReference type="EMBL" id="KAA0178483.1"/>
    </source>
</evidence>
<evidence type="ECO:0000256" key="8">
    <source>
        <dbReference type="ARBA" id="ARBA00023180"/>
    </source>
</evidence>
<evidence type="ECO:0000256" key="3">
    <source>
        <dbReference type="ARBA" id="ARBA00022692"/>
    </source>
</evidence>
<dbReference type="InterPro" id="IPR001320">
    <property type="entry name" value="Iontro_rcpt_C"/>
</dbReference>
<dbReference type="GO" id="GO:0015276">
    <property type="term" value="F:ligand-gated monoatomic ion channel activity"/>
    <property type="evidence" value="ECO:0007669"/>
    <property type="project" value="InterPro"/>
</dbReference>
<comment type="subcellular location">
    <subcellularLocation>
        <location evidence="1">Membrane</location>
        <topology evidence="1">Multi-pass membrane protein</topology>
    </subcellularLocation>
</comment>
<accession>A0A5A8EKI9</accession>
<evidence type="ECO:0000256" key="2">
    <source>
        <dbReference type="ARBA" id="ARBA00022448"/>
    </source>
</evidence>
<reference evidence="14 15" key="1">
    <citation type="submission" date="2019-07" db="EMBL/GenBank/DDBJ databases">
        <title>Genomes of Cafeteria roenbergensis.</title>
        <authorList>
            <person name="Fischer M.G."/>
            <person name="Hackl T."/>
            <person name="Roman M."/>
        </authorList>
    </citation>
    <scope>NUCLEOTIDE SEQUENCE [LARGE SCALE GENOMIC DNA]</scope>
    <source>
        <strain evidence="14 15">E4-10P</strain>
    </source>
</reference>
<dbReference type="PANTHER" id="PTHR18966">
    <property type="entry name" value="IONOTROPIC GLUTAMATE RECEPTOR"/>
    <property type="match status" value="1"/>
</dbReference>
<proteinExistence type="predicted"/>
<feature type="chain" id="PRO_5022736825" description="Ionotropic glutamate receptor C-terminal domain-containing protein" evidence="12">
    <location>
        <begin position="17"/>
        <end position="512"/>
    </location>
</feature>
<feature type="transmembrane region" description="Helical" evidence="11">
    <location>
        <begin position="482"/>
        <end position="503"/>
    </location>
</feature>
<feature type="transmembrane region" description="Helical" evidence="11">
    <location>
        <begin position="196"/>
        <end position="218"/>
    </location>
</feature>
<feature type="transmembrane region" description="Helical" evidence="11">
    <location>
        <begin position="446"/>
        <end position="470"/>
    </location>
</feature>
<evidence type="ECO:0000256" key="12">
    <source>
        <dbReference type="SAM" id="SignalP"/>
    </source>
</evidence>
<feature type="signal peptide" evidence="12">
    <location>
        <begin position="1"/>
        <end position="16"/>
    </location>
</feature>
<keyword evidence="10" id="KW-0407">Ion channel</keyword>
<organism evidence="14 15">
    <name type="scientific">Cafeteria roenbergensis</name>
    <name type="common">Marine flagellate</name>
    <dbReference type="NCBI Taxonomy" id="33653"/>
    <lineage>
        <taxon>Eukaryota</taxon>
        <taxon>Sar</taxon>
        <taxon>Stramenopiles</taxon>
        <taxon>Bigyra</taxon>
        <taxon>Opalozoa</taxon>
        <taxon>Bicosoecida</taxon>
        <taxon>Cafeteriaceae</taxon>
        <taxon>Cafeteria</taxon>
    </lineage>
</organism>
<feature type="transmembrane region" description="Helical" evidence="11">
    <location>
        <begin position="264"/>
        <end position="287"/>
    </location>
</feature>
<keyword evidence="3 11" id="KW-0812">Transmembrane</keyword>
<dbReference type="EMBL" id="VLTO01000001">
    <property type="protein sequence ID" value="KAA0178483.1"/>
    <property type="molecule type" value="Genomic_DNA"/>
</dbReference>
<dbReference type="AlphaFoldDB" id="A0A5A8EKI9"/>
<dbReference type="SMART" id="SM00079">
    <property type="entry name" value="PBPe"/>
    <property type="match status" value="1"/>
</dbReference>
<dbReference type="SUPFAM" id="SSF53850">
    <property type="entry name" value="Periplasmic binding protein-like II"/>
    <property type="match status" value="1"/>
</dbReference>
<dbReference type="Pfam" id="PF00497">
    <property type="entry name" value="SBP_bac_3"/>
    <property type="match status" value="1"/>
</dbReference>
<keyword evidence="5" id="KW-0406">Ion transport</keyword>
<evidence type="ECO:0000256" key="5">
    <source>
        <dbReference type="ARBA" id="ARBA00023065"/>
    </source>
</evidence>
<evidence type="ECO:0000256" key="1">
    <source>
        <dbReference type="ARBA" id="ARBA00004141"/>
    </source>
</evidence>
<evidence type="ECO:0000256" key="10">
    <source>
        <dbReference type="ARBA" id="ARBA00023303"/>
    </source>
</evidence>
<evidence type="ECO:0000256" key="9">
    <source>
        <dbReference type="ARBA" id="ARBA00023286"/>
    </source>
</evidence>
<evidence type="ECO:0000256" key="7">
    <source>
        <dbReference type="ARBA" id="ARBA00023170"/>
    </source>
</evidence>
<evidence type="ECO:0000259" key="13">
    <source>
        <dbReference type="SMART" id="SM00079"/>
    </source>
</evidence>
<keyword evidence="12" id="KW-0732">Signal</keyword>
<dbReference type="Proteomes" id="UP000322899">
    <property type="component" value="Unassembled WGS sequence"/>
</dbReference>
<feature type="domain" description="Ionotropic glutamate receptor C-terminal" evidence="13">
    <location>
        <begin position="78"/>
        <end position="423"/>
    </location>
</feature>
<keyword evidence="7" id="KW-0675">Receptor</keyword>
<keyword evidence="2" id="KW-0813">Transport</keyword>
<protein>
    <recommendedName>
        <fullName evidence="13">Ionotropic glutamate receptor C-terminal domain-containing protein</fullName>
    </recommendedName>
</protein>
<dbReference type="InterPro" id="IPR015683">
    <property type="entry name" value="Ionotropic_Glu_rcpt"/>
</dbReference>
<keyword evidence="4 11" id="KW-1133">Transmembrane helix</keyword>
<comment type="caution">
    <text evidence="14">The sequence shown here is derived from an EMBL/GenBank/DDBJ whole genome shotgun (WGS) entry which is preliminary data.</text>
</comment>
<evidence type="ECO:0000313" key="15">
    <source>
        <dbReference type="Proteomes" id="UP000322899"/>
    </source>
</evidence>
<evidence type="ECO:0000256" key="4">
    <source>
        <dbReference type="ARBA" id="ARBA00022989"/>
    </source>
</evidence>
<evidence type="ECO:0000256" key="6">
    <source>
        <dbReference type="ARBA" id="ARBA00023136"/>
    </source>
</evidence>
<name>A0A5A8EKI9_CAFRO</name>
<keyword evidence="8" id="KW-0325">Glycoprotein</keyword>
<keyword evidence="9" id="KW-1071">Ligand-gated ion channel</keyword>
<dbReference type="GO" id="GO:0016020">
    <property type="term" value="C:membrane"/>
    <property type="evidence" value="ECO:0007669"/>
    <property type="project" value="UniProtKB-SubCell"/>
</dbReference>
<evidence type="ECO:0000256" key="11">
    <source>
        <dbReference type="SAM" id="Phobius"/>
    </source>
</evidence>
<dbReference type="Gene3D" id="3.40.190.10">
    <property type="entry name" value="Periplasmic binding protein-like II"/>
    <property type="match status" value="3"/>
</dbReference>
<dbReference type="InterPro" id="IPR001638">
    <property type="entry name" value="Solute-binding_3/MltF_N"/>
</dbReference>
<keyword evidence="6 11" id="KW-0472">Membrane</keyword>